<dbReference type="SMART" id="SM00857">
    <property type="entry name" value="Resolvase"/>
    <property type="match status" value="1"/>
</dbReference>
<feature type="domain" description="Recombinase" evidence="2">
    <location>
        <begin position="162"/>
        <end position="283"/>
    </location>
</feature>
<dbReference type="Gene3D" id="3.90.1750.20">
    <property type="entry name" value="Putative Large Serine Recombinase, Chain B, Domain 2"/>
    <property type="match status" value="1"/>
</dbReference>
<keyword evidence="4" id="KW-1185">Reference proteome</keyword>
<dbReference type="GO" id="GO:0003677">
    <property type="term" value="F:DNA binding"/>
    <property type="evidence" value="ECO:0007669"/>
    <property type="project" value="InterPro"/>
</dbReference>
<dbReference type="EMBL" id="SNXZ01000002">
    <property type="protein sequence ID" value="TDQ01225.1"/>
    <property type="molecule type" value="Genomic_DNA"/>
</dbReference>
<evidence type="ECO:0000313" key="4">
    <source>
        <dbReference type="Proteomes" id="UP000295444"/>
    </source>
</evidence>
<dbReference type="InterPro" id="IPR036162">
    <property type="entry name" value="Resolvase-like_N_sf"/>
</dbReference>
<dbReference type="OrthoDB" id="4500247at2"/>
<dbReference type="InterPro" id="IPR038109">
    <property type="entry name" value="DNA_bind_recomb_sf"/>
</dbReference>
<dbReference type="PROSITE" id="PS51736">
    <property type="entry name" value="RECOMBINASES_3"/>
    <property type="match status" value="1"/>
</dbReference>
<name>A0A4R6SHE5_LABRH</name>
<dbReference type="GO" id="GO:0000150">
    <property type="term" value="F:DNA strand exchange activity"/>
    <property type="evidence" value="ECO:0007669"/>
    <property type="project" value="InterPro"/>
</dbReference>
<dbReference type="PANTHER" id="PTHR30461">
    <property type="entry name" value="DNA-INVERTASE FROM LAMBDOID PROPHAGE"/>
    <property type="match status" value="1"/>
</dbReference>
<gene>
    <name evidence="3" type="ORF">EV186_1021093</name>
</gene>
<evidence type="ECO:0000259" key="1">
    <source>
        <dbReference type="PROSITE" id="PS51736"/>
    </source>
</evidence>
<dbReference type="InterPro" id="IPR006119">
    <property type="entry name" value="Resolv_N"/>
</dbReference>
<evidence type="ECO:0000313" key="3">
    <source>
        <dbReference type="EMBL" id="TDQ01225.1"/>
    </source>
</evidence>
<dbReference type="PANTHER" id="PTHR30461:SF23">
    <property type="entry name" value="DNA RECOMBINASE-RELATED"/>
    <property type="match status" value="1"/>
</dbReference>
<dbReference type="CDD" id="cd00338">
    <property type="entry name" value="Ser_Recombinase"/>
    <property type="match status" value="1"/>
</dbReference>
<reference evidence="3 4" key="1">
    <citation type="submission" date="2019-03" db="EMBL/GenBank/DDBJ databases">
        <title>Genomic Encyclopedia of Type Strains, Phase IV (KMG-IV): sequencing the most valuable type-strain genomes for metagenomic binning, comparative biology and taxonomic classification.</title>
        <authorList>
            <person name="Goeker M."/>
        </authorList>
    </citation>
    <scope>NUCLEOTIDE SEQUENCE [LARGE SCALE GENOMIC DNA]</scope>
    <source>
        <strain evidence="3 4">DSM 45361</strain>
    </source>
</reference>
<organism evidence="3 4">
    <name type="scientific">Labedaea rhizosphaerae</name>
    <dbReference type="NCBI Taxonomy" id="598644"/>
    <lineage>
        <taxon>Bacteria</taxon>
        <taxon>Bacillati</taxon>
        <taxon>Actinomycetota</taxon>
        <taxon>Actinomycetes</taxon>
        <taxon>Pseudonocardiales</taxon>
        <taxon>Pseudonocardiaceae</taxon>
        <taxon>Labedaea</taxon>
    </lineage>
</organism>
<proteinExistence type="predicted"/>
<dbReference type="InterPro" id="IPR050639">
    <property type="entry name" value="SSR_resolvase"/>
</dbReference>
<comment type="caution">
    <text evidence="3">The sequence shown here is derived from an EMBL/GenBank/DDBJ whole genome shotgun (WGS) entry which is preliminary data.</text>
</comment>
<feature type="domain" description="Resolvase/invertase-type recombinase catalytic" evidence="1">
    <location>
        <begin position="4"/>
        <end position="154"/>
    </location>
</feature>
<dbReference type="Gene3D" id="3.40.50.1390">
    <property type="entry name" value="Resolvase, N-terminal catalytic domain"/>
    <property type="match status" value="1"/>
</dbReference>
<dbReference type="PROSITE" id="PS51737">
    <property type="entry name" value="RECOMBINASE_DNA_BIND"/>
    <property type="match status" value="1"/>
</dbReference>
<dbReference type="RefSeq" id="WP_133849824.1">
    <property type="nucleotide sequence ID" value="NZ_SNXZ01000002.1"/>
</dbReference>
<dbReference type="Pfam" id="PF07508">
    <property type="entry name" value="Recombinase"/>
    <property type="match status" value="1"/>
</dbReference>
<accession>A0A4R6SHE5</accession>
<dbReference type="AlphaFoldDB" id="A0A4R6SHE5"/>
<evidence type="ECO:0000259" key="2">
    <source>
        <dbReference type="PROSITE" id="PS51737"/>
    </source>
</evidence>
<sequence length="490" mass="54321">MNKLVGIYLRISDDREGRELGVQRQEEDCRKLVARKGDTVVAVYKDNDISASTRSKKVRKDYNRLIADAKAGFVQEIVAYTSGRLTRRPMEHEGQIELAEHYGVTFDYVASPSFDLNTAAGRMIARVLAARDAAEAEEISERVRREKEQAREVGEWTGGARPFGYEGAQYDEDGVITNKRRVGRALVPREAKMIKDAVQRVIAGESLLSICEDWTARGLPTPREAPAWYPSTLRSILKRGRNAGLVEDPDGRIRDGVTGTWRSIITVDEWQAVCKILNDPSRRTYHGTRTLKWLGSNLYVCGLCGSLMRSSGRTSQGPVGVRLATYRCKRSSHCQARAQGTDDAVLAVARALLRKYGGDLLKAPVDDSTIELRNEANALRVRLEELEDMYGDGEISRAGLIRQKAKLDTRLGSIEARLSQHAEDAVLYSVVHAPDPAAVFDVQPISRKRAIVDTLMTVTIEKGRKGRLPAGVKFDGSRITIVPREGLSAA</sequence>
<dbReference type="Proteomes" id="UP000295444">
    <property type="component" value="Unassembled WGS sequence"/>
</dbReference>
<dbReference type="InterPro" id="IPR011109">
    <property type="entry name" value="DNA_bind_recombinase_dom"/>
</dbReference>
<dbReference type="Pfam" id="PF00239">
    <property type="entry name" value="Resolvase"/>
    <property type="match status" value="1"/>
</dbReference>
<protein>
    <submittedName>
        <fullName evidence="3">DNA invertase Pin-like site-specific DNA recombinase</fullName>
    </submittedName>
</protein>
<dbReference type="SUPFAM" id="SSF53041">
    <property type="entry name" value="Resolvase-like"/>
    <property type="match status" value="1"/>
</dbReference>